<evidence type="ECO:0000256" key="5">
    <source>
        <dbReference type="ARBA" id="ARBA00022695"/>
    </source>
</evidence>
<feature type="site" description="Positions MEP for the nucleophilic attack" evidence="7">
    <location>
        <position position="207"/>
    </location>
</feature>
<dbReference type="SUPFAM" id="SSF53448">
    <property type="entry name" value="Nucleotide-diphospho-sugar transferases"/>
    <property type="match status" value="1"/>
</dbReference>
<accession>A0ABY7JSD5</accession>
<dbReference type="InterPro" id="IPR018294">
    <property type="entry name" value="ISPD_synthase_CS"/>
</dbReference>
<keyword evidence="4 7" id="KW-0808">Transferase</keyword>
<evidence type="ECO:0000256" key="4">
    <source>
        <dbReference type="ARBA" id="ARBA00022679"/>
    </source>
</evidence>
<comment type="pathway">
    <text evidence="2 7">Isoprenoid biosynthesis; isopentenyl diphosphate biosynthesis via DXP pathway; isopentenyl diphosphate from 1-deoxy-D-xylulose 5-phosphate: step 2/6.</text>
</comment>
<dbReference type="RefSeq" id="WP_269311665.1">
    <property type="nucleotide sequence ID" value="NZ_CP114052.1"/>
</dbReference>
<dbReference type="InterPro" id="IPR029044">
    <property type="entry name" value="Nucleotide-diphossugar_trans"/>
</dbReference>
<dbReference type="Proteomes" id="UP001164187">
    <property type="component" value="Chromosome"/>
</dbReference>
<dbReference type="InterPro" id="IPR034683">
    <property type="entry name" value="IspD/TarI"/>
</dbReference>
<dbReference type="GO" id="GO:0050518">
    <property type="term" value="F:2-C-methyl-D-erythritol 4-phosphate cytidylyltransferase activity"/>
    <property type="evidence" value="ECO:0007669"/>
    <property type="project" value="UniProtKB-EC"/>
</dbReference>
<feature type="site" description="Positions MEP for the nucleophilic attack" evidence="7">
    <location>
        <position position="151"/>
    </location>
</feature>
<evidence type="ECO:0000313" key="9">
    <source>
        <dbReference type="Proteomes" id="UP001164187"/>
    </source>
</evidence>
<comment type="similarity">
    <text evidence="3 7">Belongs to the IspD/TarI cytidylyltransferase family. IspD subfamily.</text>
</comment>
<protein>
    <recommendedName>
        <fullName evidence="7">2-C-methyl-D-erythritol 4-phosphate cytidylyltransferase</fullName>
        <ecNumber evidence="7">2.7.7.60</ecNumber>
    </recommendedName>
    <alternativeName>
        <fullName evidence="7">4-diphosphocytidyl-2C-methyl-D-erythritol synthase</fullName>
    </alternativeName>
    <alternativeName>
        <fullName evidence="7">MEP cytidylyltransferase</fullName>
        <shortName evidence="7">MCT</shortName>
    </alternativeName>
</protein>
<dbReference type="HAMAP" id="MF_00108">
    <property type="entry name" value="IspD"/>
    <property type="match status" value="1"/>
</dbReference>
<dbReference type="Pfam" id="PF01128">
    <property type="entry name" value="IspD"/>
    <property type="match status" value="1"/>
</dbReference>
<keyword evidence="5 7" id="KW-0548">Nucleotidyltransferase</keyword>
<comment type="function">
    <text evidence="7">Catalyzes the formation of 4-diphosphocytidyl-2-C-methyl-D-erythritol from CTP and 2-C-methyl-D-erythritol 4-phosphate (MEP).</text>
</comment>
<evidence type="ECO:0000256" key="2">
    <source>
        <dbReference type="ARBA" id="ARBA00004787"/>
    </source>
</evidence>
<evidence type="ECO:0000256" key="1">
    <source>
        <dbReference type="ARBA" id="ARBA00001282"/>
    </source>
</evidence>
<dbReference type="CDD" id="cd02516">
    <property type="entry name" value="CDP-ME_synthetase"/>
    <property type="match status" value="1"/>
</dbReference>
<proteinExistence type="inferred from homology"/>
<dbReference type="EMBL" id="CP114052">
    <property type="protein sequence ID" value="WAW14973.1"/>
    <property type="molecule type" value="Genomic_DNA"/>
</dbReference>
<sequence length="223" mass="25467">MNDVIIVAAGSGSRMKLNYNKQFALLNGKPMIAWTIEKYYNHENIDNIYLAIRPEDQDLMEKILNKYNLNRVNIVYGGKERQDSIYNCLKQMGKSDYILVHDGARPFVDKDIIDRSIKATKIHKATCVGVPSKDTIKRVDDSDIIKDTPNRQFLWCAQTPQSFEASLIKNAYEYAYENNISATDDASLVEAIGYKVKMVMGSYENIKITTPEDLAYGQYILNK</sequence>
<keyword evidence="9" id="KW-1185">Reference proteome</keyword>
<name>A0ABY7JSD5_9FIRM</name>
<dbReference type="NCBIfam" id="TIGR00453">
    <property type="entry name" value="ispD"/>
    <property type="match status" value="1"/>
</dbReference>
<evidence type="ECO:0000313" key="8">
    <source>
        <dbReference type="EMBL" id="WAW14973.1"/>
    </source>
</evidence>
<feature type="site" description="Transition state stabilizer" evidence="7">
    <location>
        <position position="14"/>
    </location>
</feature>
<evidence type="ECO:0000256" key="6">
    <source>
        <dbReference type="ARBA" id="ARBA00023229"/>
    </source>
</evidence>
<dbReference type="InterPro" id="IPR050088">
    <property type="entry name" value="IspD/TarI_cytidylyltransf_bact"/>
</dbReference>
<dbReference type="Gene3D" id="3.90.550.10">
    <property type="entry name" value="Spore Coat Polysaccharide Biosynthesis Protein SpsA, Chain A"/>
    <property type="match status" value="1"/>
</dbReference>
<organism evidence="8 9">
    <name type="scientific">Peptostreptococcus equinus</name>
    <dbReference type="NCBI Taxonomy" id="3003601"/>
    <lineage>
        <taxon>Bacteria</taxon>
        <taxon>Bacillati</taxon>
        <taxon>Bacillota</taxon>
        <taxon>Clostridia</taxon>
        <taxon>Peptostreptococcales</taxon>
        <taxon>Peptostreptococcaceae</taxon>
        <taxon>Peptostreptococcus</taxon>
    </lineage>
</organism>
<comment type="catalytic activity">
    <reaction evidence="1 7">
        <text>2-C-methyl-D-erythritol 4-phosphate + CTP + H(+) = 4-CDP-2-C-methyl-D-erythritol + diphosphate</text>
        <dbReference type="Rhea" id="RHEA:13429"/>
        <dbReference type="ChEBI" id="CHEBI:15378"/>
        <dbReference type="ChEBI" id="CHEBI:33019"/>
        <dbReference type="ChEBI" id="CHEBI:37563"/>
        <dbReference type="ChEBI" id="CHEBI:57823"/>
        <dbReference type="ChEBI" id="CHEBI:58262"/>
        <dbReference type="EC" id="2.7.7.60"/>
    </reaction>
</comment>
<dbReference type="PANTHER" id="PTHR32125:SF4">
    <property type="entry name" value="2-C-METHYL-D-ERYTHRITOL 4-PHOSPHATE CYTIDYLYLTRANSFERASE, CHLOROPLASTIC"/>
    <property type="match status" value="1"/>
</dbReference>
<dbReference type="InterPro" id="IPR001228">
    <property type="entry name" value="IspD"/>
</dbReference>
<dbReference type="EC" id="2.7.7.60" evidence="7"/>
<evidence type="ECO:0000256" key="7">
    <source>
        <dbReference type="HAMAP-Rule" id="MF_00108"/>
    </source>
</evidence>
<keyword evidence="6 7" id="KW-0414">Isoprene biosynthesis</keyword>
<reference evidence="8" key="1">
    <citation type="submission" date="2022-12" db="EMBL/GenBank/DDBJ databases">
        <title>Peptostreptococcus.</title>
        <authorList>
            <person name="Lee S.H."/>
        </authorList>
    </citation>
    <scope>NUCLEOTIDE SEQUENCE</scope>
    <source>
        <strain evidence="8">CBA3647</strain>
    </source>
</reference>
<gene>
    <name evidence="7 8" type="primary">ispD</name>
    <name evidence="8" type="ORF">O0R46_00510</name>
</gene>
<dbReference type="PANTHER" id="PTHR32125">
    <property type="entry name" value="2-C-METHYL-D-ERYTHRITOL 4-PHOSPHATE CYTIDYLYLTRANSFERASE, CHLOROPLASTIC"/>
    <property type="match status" value="1"/>
</dbReference>
<evidence type="ECO:0000256" key="3">
    <source>
        <dbReference type="ARBA" id="ARBA00009789"/>
    </source>
</evidence>
<feature type="site" description="Transition state stabilizer" evidence="7">
    <location>
        <position position="21"/>
    </location>
</feature>
<dbReference type="PROSITE" id="PS01295">
    <property type="entry name" value="ISPD"/>
    <property type="match status" value="1"/>
</dbReference>